<feature type="chain" id="PRO_5011555972" evidence="2">
    <location>
        <begin position="26"/>
        <end position="960"/>
    </location>
</feature>
<dbReference type="Pfam" id="PF07691">
    <property type="entry name" value="PA14"/>
    <property type="match status" value="2"/>
</dbReference>
<dbReference type="InterPro" id="IPR037524">
    <property type="entry name" value="PA14/GLEYA"/>
</dbReference>
<feature type="domain" description="PA14" evidence="3">
    <location>
        <begin position="524"/>
        <end position="678"/>
    </location>
</feature>
<sequence>MKHLFQKLTFIALCWLCLAGPSALAQTADEYVRPYTENYQYGANLGYYGTTWTDEALAGLLQATGGHSVRPTLPEWFVEAFGYKIRVNEFDNYVNKLGMKELTCFIEGPSDSHRDWNTYSDKAVSSKLFANLYAPIWNSDGTVNPTNYYAIYVYKLLLNYGDKVRFWEVLNEPDFANGASAAAWLTRAPTPDEQLNTRAPFYHYIRMLRITYEVVKKYHPEAYVSTSVGYPEYVDALMRYTDNPNEGAVTPEYSRKGGAYFDVLSYHAYPNYALHKWDNDLGGFRYTRTSDYSANRVIQYKDEMVAVLDKYGYNGTTHPKKLLTLSESNVSRRTSGDRTSSDERQRNFGIKALVLTQKHDIKQFYLYQIGETVNAPAPGTSVSGGEEIGLMGLYENLKRDGPGSTKILQLGRAFSTTSKLLYGYYYDAARTTALALPSNIDGAAFRKDGQYIYVLWAKALIDNVEEANATYSFPAATNVGTVERYEWDYSLNGTKTSQPGQGIELTTTPSFFIGTAAPPQVACSATGTLLREQWDNVSGTTIASIPLSLPATSSAAITQFEASSQTAYNYAARVRGYICAPATGAYTFSIVGDDAAELYLSTDADPTKKVRIASCAGWTANNRDFTRMASQQSAPIQLVTGQRYYIEALHKQGWGPGYLAVAWQLPNGTRQEPIPGSQLSPFVVAPTTPPTTVACEGTGSLLREHWRNVSGTAIGTIPTSTTPSSSAAITQFEAPALNEANYAARVRGYLCPPRSGPHTFWIVGDDEAELYLSTDADPAKKVRIATCNTWTASNRDFARYPSQQSATIQLQAGTRYYIEALHKQGWGPGYLAVAWRQPDGTRQEPIPGDVLIPFVPTQPILTEQIASSKGLGSQATELLAYPNPFTHQATVQFNLASTGKASLAIYDLQGKLVRQLYTGQSEAGTTQRFTLEAQGLSHGLYVLRLVTDNNVLTQKLVFGR</sequence>
<dbReference type="Proteomes" id="UP000199029">
    <property type="component" value="Unassembled WGS sequence"/>
</dbReference>
<dbReference type="InterPro" id="IPR026444">
    <property type="entry name" value="Secre_tail"/>
</dbReference>
<dbReference type="Pfam" id="PF18962">
    <property type="entry name" value="Por_Secre_tail"/>
    <property type="match status" value="1"/>
</dbReference>
<dbReference type="InterPro" id="IPR017853">
    <property type="entry name" value="GH"/>
</dbReference>
<dbReference type="RefSeq" id="WP_092670129.1">
    <property type="nucleotide sequence ID" value="NZ_FOXS01000001.1"/>
</dbReference>
<dbReference type="Gene3D" id="2.60.120.1560">
    <property type="match status" value="2"/>
</dbReference>
<gene>
    <name evidence="4" type="ORF">SAMN04515668_1305</name>
</gene>
<dbReference type="Gene3D" id="3.20.20.80">
    <property type="entry name" value="Glycosidases"/>
    <property type="match status" value="1"/>
</dbReference>
<evidence type="ECO:0000256" key="1">
    <source>
        <dbReference type="ARBA" id="ARBA00022729"/>
    </source>
</evidence>
<dbReference type="PROSITE" id="PS51820">
    <property type="entry name" value="PA14"/>
    <property type="match status" value="2"/>
</dbReference>
<keyword evidence="1 2" id="KW-0732">Signal</keyword>
<feature type="signal peptide" evidence="2">
    <location>
        <begin position="1"/>
        <end position="25"/>
    </location>
</feature>
<dbReference type="STRING" id="1227077.SAMN04515668_1305"/>
<accession>A0A1I5VF15</accession>
<organism evidence="4 5">
    <name type="scientific">Hymenobacter arizonensis</name>
    <name type="common">Siccationidurans arizonensis</name>
    <dbReference type="NCBI Taxonomy" id="1227077"/>
    <lineage>
        <taxon>Bacteria</taxon>
        <taxon>Pseudomonadati</taxon>
        <taxon>Bacteroidota</taxon>
        <taxon>Cytophagia</taxon>
        <taxon>Cytophagales</taxon>
        <taxon>Hymenobacteraceae</taxon>
        <taxon>Hymenobacter</taxon>
    </lineage>
</organism>
<evidence type="ECO:0000313" key="4">
    <source>
        <dbReference type="EMBL" id="SFQ05937.1"/>
    </source>
</evidence>
<feature type="domain" description="PA14" evidence="3">
    <location>
        <begin position="696"/>
        <end position="850"/>
    </location>
</feature>
<proteinExistence type="predicted"/>
<dbReference type="OrthoDB" id="9802522at2"/>
<dbReference type="AlphaFoldDB" id="A0A1I5VF15"/>
<keyword evidence="5" id="KW-1185">Reference proteome</keyword>
<dbReference type="PANTHER" id="PTHR46769">
    <property type="entry name" value="POLYCYSTIC KIDNEY AND HEPATIC DISEASE 1 (AUTOSOMAL RECESSIVE)-LIKE 1"/>
    <property type="match status" value="1"/>
</dbReference>
<dbReference type="EMBL" id="FOXS01000001">
    <property type="protein sequence ID" value="SFQ05937.1"/>
    <property type="molecule type" value="Genomic_DNA"/>
</dbReference>
<name>A0A1I5VF15_HYMAR</name>
<dbReference type="SMART" id="SM00758">
    <property type="entry name" value="PA14"/>
    <property type="match status" value="2"/>
</dbReference>
<dbReference type="SUPFAM" id="SSF56988">
    <property type="entry name" value="Anthrax protective antigen"/>
    <property type="match status" value="2"/>
</dbReference>
<evidence type="ECO:0000313" key="5">
    <source>
        <dbReference type="Proteomes" id="UP000199029"/>
    </source>
</evidence>
<reference evidence="5" key="1">
    <citation type="submission" date="2016-10" db="EMBL/GenBank/DDBJ databases">
        <authorList>
            <person name="Varghese N."/>
            <person name="Submissions S."/>
        </authorList>
    </citation>
    <scope>NUCLEOTIDE SEQUENCE [LARGE SCALE GENOMIC DNA]</scope>
    <source>
        <strain evidence="5">OR362-8,ATCC BAA-1266,JCM 13504</strain>
    </source>
</reference>
<dbReference type="SUPFAM" id="SSF51445">
    <property type="entry name" value="(Trans)glycosidases"/>
    <property type="match status" value="1"/>
</dbReference>
<dbReference type="PANTHER" id="PTHR46769:SF2">
    <property type="entry name" value="FIBROCYSTIN-L ISOFORM 2 PRECURSOR-RELATED"/>
    <property type="match status" value="1"/>
</dbReference>
<protein>
    <submittedName>
        <fullName evidence="4">Por secretion system C-terminal sorting domain-containing protein</fullName>
    </submittedName>
</protein>
<dbReference type="InterPro" id="IPR011658">
    <property type="entry name" value="PA14_dom"/>
</dbReference>
<evidence type="ECO:0000256" key="2">
    <source>
        <dbReference type="SAM" id="SignalP"/>
    </source>
</evidence>
<evidence type="ECO:0000259" key="3">
    <source>
        <dbReference type="PROSITE" id="PS51820"/>
    </source>
</evidence>
<dbReference type="InterPro" id="IPR052387">
    <property type="entry name" value="Fibrocystin"/>
</dbReference>
<dbReference type="NCBIfam" id="TIGR04183">
    <property type="entry name" value="Por_Secre_tail"/>
    <property type="match status" value="1"/>
</dbReference>